<sequence length="249" mass="26269">MIQHMGLLRNPLYMDVANSAYMWAAAGLVVLLVIAQAGLFMRRAYRSGKRMGMSEDQLKTGMRAGMISAVGPAVAILIGMMALVATVGGAIAWMRLSAIGSVMFELSAAELGTQQLGYSLGDEGLTEVAYANAVWVMTFGAVGWLVISGLFTPHMETVRQRIGSGREALLPVISAAAMLGAFGYLATGEVMSGSPFTASVAVGGLMMLALLQIADNRDIQWIREWALGTAMIVGLFAGVVTEVTLGGLW</sequence>
<protein>
    <recommendedName>
        <fullName evidence="4">DUF5058 domain-containing protein</fullName>
    </recommendedName>
</protein>
<dbReference type="STRING" id="1227498.C492_15076"/>
<feature type="transmembrane region" description="Helical" evidence="1">
    <location>
        <begin position="62"/>
        <end position="94"/>
    </location>
</feature>
<proteinExistence type="predicted"/>
<evidence type="ECO:0000313" key="2">
    <source>
        <dbReference type="EMBL" id="ELY55791.1"/>
    </source>
</evidence>
<evidence type="ECO:0000256" key="1">
    <source>
        <dbReference type="SAM" id="Phobius"/>
    </source>
</evidence>
<feature type="transmembrane region" description="Helical" evidence="1">
    <location>
        <begin position="168"/>
        <end position="187"/>
    </location>
</feature>
<organism evidence="2 3">
    <name type="scientific">Natronococcus jeotgali DSM 18795</name>
    <dbReference type="NCBI Taxonomy" id="1227498"/>
    <lineage>
        <taxon>Archaea</taxon>
        <taxon>Methanobacteriati</taxon>
        <taxon>Methanobacteriota</taxon>
        <taxon>Stenosarchaea group</taxon>
        <taxon>Halobacteria</taxon>
        <taxon>Halobacteriales</taxon>
        <taxon>Natrialbaceae</taxon>
        <taxon>Natronococcus</taxon>
    </lineage>
</organism>
<keyword evidence="1" id="KW-0472">Membrane</keyword>
<keyword evidence="1" id="KW-1133">Transmembrane helix</keyword>
<feature type="transmembrane region" description="Helical" evidence="1">
    <location>
        <begin position="20"/>
        <end position="41"/>
    </location>
</feature>
<dbReference type="AlphaFoldDB" id="L9X2T5"/>
<dbReference type="Pfam" id="PF16481">
    <property type="entry name" value="DUF5058"/>
    <property type="match status" value="1"/>
</dbReference>
<evidence type="ECO:0000313" key="3">
    <source>
        <dbReference type="Proteomes" id="UP000011531"/>
    </source>
</evidence>
<accession>L9X2T5</accession>
<dbReference type="EMBL" id="AOIA01000127">
    <property type="protein sequence ID" value="ELY55791.1"/>
    <property type="molecule type" value="Genomic_DNA"/>
</dbReference>
<dbReference type="InterPro" id="IPR032479">
    <property type="entry name" value="DUF5058"/>
</dbReference>
<dbReference type="Proteomes" id="UP000011531">
    <property type="component" value="Unassembled WGS sequence"/>
</dbReference>
<keyword evidence="1" id="KW-0812">Transmembrane</keyword>
<feature type="transmembrane region" description="Helical" evidence="1">
    <location>
        <begin position="128"/>
        <end position="147"/>
    </location>
</feature>
<name>L9X2T5_9EURY</name>
<keyword evidence="3" id="KW-1185">Reference proteome</keyword>
<feature type="transmembrane region" description="Helical" evidence="1">
    <location>
        <begin position="225"/>
        <end position="248"/>
    </location>
</feature>
<gene>
    <name evidence="2" type="ORF">C492_15076</name>
</gene>
<evidence type="ECO:0008006" key="4">
    <source>
        <dbReference type="Google" id="ProtNLM"/>
    </source>
</evidence>
<feature type="transmembrane region" description="Helical" evidence="1">
    <location>
        <begin position="193"/>
        <end position="213"/>
    </location>
</feature>
<dbReference type="PATRIC" id="fig|1227498.3.peg.2956"/>
<comment type="caution">
    <text evidence="2">The sequence shown here is derived from an EMBL/GenBank/DDBJ whole genome shotgun (WGS) entry which is preliminary data.</text>
</comment>
<reference evidence="2 3" key="1">
    <citation type="journal article" date="2014" name="PLoS Genet.">
        <title>Phylogenetically driven sequencing of extremely halophilic archaea reveals strategies for static and dynamic osmo-response.</title>
        <authorList>
            <person name="Becker E.A."/>
            <person name="Seitzer P.M."/>
            <person name="Tritt A."/>
            <person name="Larsen D."/>
            <person name="Krusor M."/>
            <person name="Yao A.I."/>
            <person name="Wu D."/>
            <person name="Madern D."/>
            <person name="Eisen J.A."/>
            <person name="Darling A.E."/>
            <person name="Facciotti M.T."/>
        </authorList>
    </citation>
    <scope>NUCLEOTIDE SEQUENCE [LARGE SCALE GENOMIC DNA]</scope>
    <source>
        <strain evidence="2 3">DSM 18795</strain>
    </source>
</reference>